<name>A0A6A6TMU4_9PLEO</name>
<reference evidence="6" key="1">
    <citation type="journal article" date="2020" name="Stud. Mycol.">
        <title>101 Dothideomycetes genomes: a test case for predicting lifestyles and emergence of pathogens.</title>
        <authorList>
            <person name="Haridas S."/>
            <person name="Albert R."/>
            <person name="Binder M."/>
            <person name="Bloem J."/>
            <person name="Labutti K."/>
            <person name="Salamov A."/>
            <person name="Andreopoulos B."/>
            <person name="Baker S."/>
            <person name="Barry K."/>
            <person name="Bills G."/>
            <person name="Bluhm B."/>
            <person name="Cannon C."/>
            <person name="Castanera R."/>
            <person name="Culley D."/>
            <person name="Daum C."/>
            <person name="Ezra D."/>
            <person name="Gonzalez J."/>
            <person name="Henrissat B."/>
            <person name="Kuo A."/>
            <person name="Liang C."/>
            <person name="Lipzen A."/>
            <person name="Lutzoni F."/>
            <person name="Magnuson J."/>
            <person name="Mondo S."/>
            <person name="Nolan M."/>
            <person name="Ohm R."/>
            <person name="Pangilinan J."/>
            <person name="Park H.-J."/>
            <person name="Ramirez L."/>
            <person name="Alfaro M."/>
            <person name="Sun H."/>
            <person name="Tritt A."/>
            <person name="Yoshinaga Y."/>
            <person name="Zwiers L.-H."/>
            <person name="Turgeon B."/>
            <person name="Goodwin S."/>
            <person name="Spatafora J."/>
            <person name="Crous P."/>
            <person name="Grigoriev I."/>
        </authorList>
    </citation>
    <scope>NUCLEOTIDE SEQUENCE</scope>
    <source>
        <strain evidence="6">CBS 122681</strain>
    </source>
</reference>
<accession>A0A6A6TMU4</accession>
<dbReference type="GO" id="GO:0005975">
    <property type="term" value="P:carbohydrate metabolic process"/>
    <property type="evidence" value="ECO:0007669"/>
    <property type="project" value="InterPro"/>
</dbReference>
<comment type="similarity">
    <text evidence="1 4">Belongs to the glycosyl hydrolase 43 family.</text>
</comment>
<dbReference type="PANTHER" id="PTHR22925">
    <property type="entry name" value="GLYCOSYL HYDROLASE 43 FAMILY MEMBER"/>
    <property type="match status" value="1"/>
</dbReference>
<keyword evidence="3 4" id="KW-0326">Glycosidase</keyword>
<dbReference type="SUPFAM" id="SSF75005">
    <property type="entry name" value="Arabinanase/levansucrase/invertase"/>
    <property type="match status" value="1"/>
</dbReference>
<evidence type="ECO:0000256" key="1">
    <source>
        <dbReference type="ARBA" id="ARBA00009865"/>
    </source>
</evidence>
<evidence type="ECO:0000256" key="3">
    <source>
        <dbReference type="ARBA" id="ARBA00023295"/>
    </source>
</evidence>
<evidence type="ECO:0000313" key="7">
    <source>
        <dbReference type="Proteomes" id="UP000799324"/>
    </source>
</evidence>
<dbReference type="AlphaFoldDB" id="A0A6A6TMU4"/>
<evidence type="ECO:0000313" key="6">
    <source>
        <dbReference type="EMBL" id="KAF2659914.1"/>
    </source>
</evidence>
<organism evidence="6 7">
    <name type="scientific">Lophiostoma macrostomum CBS 122681</name>
    <dbReference type="NCBI Taxonomy" id="1314788"/>
    <lineage>
        <taxon>Eukaryota</taxon>
        <taxon>Fungi</taxon>
        <taxon>Dikarya</taxon>
        <taxon>Ascomycota</taxon>
        <taxon>Pezizomycotina</taxon>
        <taxon>Dothideomycetes</taxon>
        <taxon>Pleosporomycetidae</taxon>
        <taxon>Pleosporales</taxon>
        <taxon>Lophiostomataceae</taxon>
        <taxon>Lophiostoma</taxon>
    </lineage>
</organism>
<proteinExistence type="inferred from homology"/>
<dbReference type="GO" id="GO:0004553">
    <property type="term" value="F:hydrolase activity, hydrolyzing O-glycosyl compounds"/>
    <property type="evidence" value="ECO:0007669"/>
    <property type="project" value="InterPro"/>
</dbReference>
<evidence type="ECO:0000256" key="2">
    <source>
        <dbReference type="ARBA" id="ARBA00022801"/>
    </source>
</evidence>
<dbReference type="Gene3D" id="2.115.10.20">
    <property type="entry name" value="Glycosyl hydrolase domain, family 43"/>
    <property type="match status" value="1"/>
</dbReference>
<dbReference type="OrthoDB" id="3426327at2759"/>
<keyword evidence="5" id="KW-0732">Signal</keyword>
<evidence type="ECO:0000256" key="4">
    <source>
        <dbReference type="RuleBase" id="RU361187"/>
    </source>
</evidence>
<dbReference type="InterPro" id="IPR006710">
    <property type="entry name" value="Glyco_hydro_43"/>
</dbReference>
<dbReference type="Gene3D" id="2.60.120.260">
    <property type="entry name" value="Galactose-binding domain-like"/>
    <property type="match status" value="1"/>
</dbReference>
<keyword evidence="7" id="KW-1185">Reference proteome</keyword>
<protein>
    <submittedName>
        <fullName evidence="6">Carbohydrate-binding module family 35 protein</fullName>
    </submittedName>
</protein>
<dbReference type="Pfam" id="PF04616">
    <property type="entry name" value="Glyco_hydro_43"/>
    <property type="match status" value="1"/>
</dbReference>
<sequence>MIFSKIALALSSAATVAHAANSWIVPGAVWMSTSNTKIDAHGGMVLKRGDTFYWIGQSASHNEQPYLYTSKNLLDWTPASNPQNSIQYMWRPKFAKPNGSFWIYGQVDRNVQALKSSTINDNYAVAGSKVSLPPSGYTYSDTGMFADDDGTWYILTSADHNTVQINRINSDGSIGDRVNYLAKGAYEAPGLFKVNGIYYLIVSGKTGWRSNPNQMFWASSISGSWNGPYGIAPDAEKTYNSQNTFELTVAGSQKTTYIYMGDSWDSKGGPDSNHVWVPMTVDTANKKVTLDYHAQWKIDVNTGVVSTPSRKRRYEAERAEIVGRAAVGECGRCLNKRGVRKITSDSAVTFHNVTGLGGRQWVQFHYHMQDRNLAEAHVYVNDQPAVNISSLNHRAGYHDIVPIELNLREGADNKIIFSVSGNGEEAGVVLDGIEVVED</sequence>
<dbReference type="Proteomes" id="UP000799324">
    <property type="component" value="Unassembled WGS sequence"/>
</dbReference>
<gene>
    <name evidence="6" type="ORF">K491DRAFT_121493</name>
</gene>
<keyword evidence="2 4" id="KW-0378">Hydrolase</keyword>
<dbReference type="PANTHER" id="PTHR22925:SF3">
    <property type="entry name" value="GLYCOSYL HYDROLASE FAMILY PROTEIN 43"/>
    <property type="match status" value="1"/>
</dbReference>
<dbReference type="InterPro" id="IPR023296">
    <property type="entry name" value="Glyco_hydro_beta-prop_sf"/>
</dbReference>
<feature type="chain" id="PRO_5025479459" evidence="5">
    <location>
        <begin position="20"/>
        <end position="438"/>
    </location>
</feature>
<dbReference type="EMBL" id="MU004303">
    <property type="protein sequence ID" value="KAF2659914.1"/>
    <property type="molecule type" value="Genomic_DNA"/>
</dbReference>
<evidence type="ECO:0000256" key="5">
    <source>
        <dbReference type="SAM" id="SignalP"/>
    </source>
</evidence>
<feature type="signal peptide" evidence="5">
    <location>
        <begin position="1"/>
        <end position="19"/>
    </location>
</feature>